<feature type="region of interest" description="Disordered" evidence="1">
    <location>
        <begin position="142"/>
        <end position="183"/>
    </location>
</feature>
<dbReference type="OrthoDB" id="4036555at2759"/>
<dbReference type="AlphaFoldDB" id="A0A0P1KP93"/>
<keyword evidence="3" id="KW-1185">Reference proteome</keyword>
<evidence type="ECO:0000313" key="3">
    <source>
        <dbReference type="Proteomes" id="UP000236544"/>
    </source>
</evidence>
<accession>A0A0P1KP93</accession>
<reference evidence="3" key="1">
    <citation type="submission" date="2015-10" db="EMBL/GenBank/DDBJ databases">
        <authorList>
            <person name="Devillers H."/>
        </authorList>
    </citation>
    <scope>NUCLEOTIDE SEQUENCE [LARGE SCALE GENOMIC DNA]</scope>
</reference>
<dbReference type="Proteomes" id="UP000236544">
    <property type="component" value="Unassembled WGS sequence"/>
</dbReference>
<feature type="compositionally biased region" description="Basic residues" evidence="1">
    <location>
        <begin position="1"/>
        <end position="13"/>
    </location>
</feature>
<evidence type="ECO:0000256" key="1">
    <source>
        <dbReference type="SAM" id="MobiDB-lite"/>
    </source>
</evidence>
<organism evidence="2 3">
    <name type="scientific">Lachancea quebecensis</name>
    <dbReference type="NCBI Taxonomy" id="1654605"/>
    <lineage>
        <taxon>Eukaryota</taxon>
        <taxon>Fungi</taxon>
        <taxon>Dikarya</taxon>
        <taxon>Ascomycota</taxon>
        <taxon>Saccharomycotina</taxon>
        <taxon>Saccharomycetes</taxon>
        <taxon>Saccharomycetales</taxon>
        <taxon>Saccharomycetaceae</taxon>
        <taxon>Lachancea</taxon>
    </lineage>
</organism>
<evidence type="ECO:0000313" key="2">
    <source>
        <dbReference type="EMBL" id="CUS21750.1"/>
    </source>
</evidence>
<protein>
    <submittedName>
        <fullName evidence="2">LAQU0S03e09890g1_1</fullName>
    </submittedName>
</protein>
<feature type="region of interest" description="Disordered" evidence="1">
    <location>
        <begin position="1"/>
        <end position="37"/>
    </location>
</feature>
<sequence length="204" mass="23040">MNAKSPRKVRRALSGKNVNSKSDLRKRSASLSPKKLETARGVTENVVRQVKSIDGSEPFQFFEQSMEDQQAIIHAQSKQCCSGDDKDFTTEGKENRFLDNPDCGFTSRPIVVSKKRTPLSRLDADEYKSVLQVYDLRNYRDNEHQSESIIQVPEFSTPHRSGESGDAEPASSNATPLKSELRQSRERVGFSVLKVARKLKFEET</sequence>
<proteinExistence type="predicted"/>
<name>A0A0P1KP93_9SACH</name>
<gene>
    <name evidence="2" type="ORF">LAQU0_S03e09890g</name>
</gene>
<dbReference type="EMBL" id="LN890565">
    <property type="protein sequence ID" value="CUS21750.1"/>
    <property type="molecule type" value="Genomic_DNA"/>
</dbReference>